<name>A0A212R5K1_9CHLR</name>
<evidence type="ECO:0000259" key="5">
    <source>
        <dbReference type="PROSITE" id="PS50893"/>
    </source>
</evidence>
<dbReference type="PANTHER" id="PTHR43335">
    <property type="entry name" value="ABC TRANSPORTER, ATP-BINDING PROTEIN"/>
    <property type="match status" value="1"/>
</dbReference>
<dbReference type="Pfam" id="PF00005">
    <property type="entry name" value="ABC_tran"/>
    <property type="match status" value="1"/>
</dbReference>
<evidence type="ECO:0000256" key="3">
    <source>
        <dbReference type="ARBA" id="ARBA00022741"/>
    </source>
</evidence>
<dbReference type="InterPro" id="IPR003439">
    <property type="entry name" value="ABC_transporter-like_ATP-bd"/>
</dbReference>
<organism evidence="6 7">
    <name type="scientific">Thermoflexus hugenholtzii JAD2</name>
    <dbReference type="NCBI Taxonomy" id="877466"/>
    <lineage>
        <taxon>Bacteria</taxon>
        <taxon>Bacillati</taxon>
        <taxon>Chloroflexota</taxon>
        <taxon>Thermoflexia</taxon>
        <taxon>Thermoflexales</taxon>
        <taxon>Thermoflexaceae</taxon>
        <taxon>Thermoflexus</taxon>
    </lineage>
</organism>
<dbReference type="OrthoDB" id="9775135at2"/>
<dbReference type="InParanoid" id="A0A212R5K1"/>
<dbReference type="CDD" id="cd03230">
    <property type="entry name" value="ABC_DR_subfamily_A"/>
    <property type="match status" value="1"/>
</dbReference>
<gene>
    <name evidence="6" type="ORF">SAMN02746019_00013070</name>
</gene>
<dbReference type="InterPro" id="IPR003593">
    <property type="entry name" value="AAA+_ATPase"/>
</dbReference>
<dbReference type="GO" id="GO:0005524">
    <property type="term" value="F:ATP binding"/>
    <property type="evidence" value="ECO:0007669"/>
    <property type="project" value="UniProtKB-KW"/>
</dbReference>
<reference evidence="7" key="1">
    <citation type="submission" date="2017-06" db="EMBL/GenBank/DDBJ databases">
        <authorList>
            <person name="Varghese N."/>
            <person name="Submissions S."/>
        </authorList>
    </citation>
    <scope>NUCLEOTIDE SEQUENCE [LARGE SCALE GENOMIC DNA]</scope>
    <source>
        <strain evidence="7">JAD2</strain>
    </source>
</reference>
<evidence type="ECO:0000256" key="2">
    <source>
        <dbReference type="ARBA" id="ARBA00022448"/>
    </source>
</evidence>
<keyword evidence="4 6" id="KW-0067">ATP-binding</keyword>
<keyword evidence="2" id="KW-0813">Transport</keyword>
<dbReference type="PROSITE" id="PS50893">
    <property type="entry name" value="ABC_TRANSPORTER_2"/>
    <property type="match status" value="1"/>
</dbReference>
<evidence type="ECO:0000256" key="4">
    <source>
        <dbReference type="ARBA" id="ARBA00022840"/>
    </source>
</evidence>
<dbReference type="PANTHER" id="PTHR43335:SF4">
    <property type="entry name" value="ABC TRANSPORTER, ATP-BINDING PROTEIN"/>
    <property type="match status" value="1"/>
</dbReference>
<dbReference type="RefSeq" id="WP_088571485.1">
    <property type="nucleotide sequence ID" value="NZ_FYEK01000031.1"/>
</dbReference>
<dbReference type="GO" id="GO:0016887">
    <property type="term" value="F:ATP hydrolysis activity"/>
    <property type="evidence" value="ECO:0007669"/>
    <property type="project" value="InterPro"/>
</dbReference>
<evidence type="ECO:0000256" key="1">
    <source>
        <dbReference type="ARBA" id="ARBA00005417"/>
    </source>
</evidence>
<dbReference type="SMART" id="SM00382">
    <property type="entry name" value="AAA"/>
    <property type="match status" value="1"/>
</dbReference>
<evidence type="ECO:0000313" key="6">
    <source>
        <dbReference type="EMBL" id="SNB67393.1"/>
    </source>
</evidence>
<proteinExistence type="inferred from homology"/>
<evidence type="ECO:0000313" key="7">
    <source>
        <dbReference type="Proteomes" id="UP000197025"/>
    </source>
</evidence>
<feature type="domain" description="ABC transporter" evidence="5">
    <location>
        <begin position="2"/>
        <end position="230"/>
    </location>
</feature>
<comment type="similarity">
    <text evidence="1">Belongs to the ABC transporter superfamily.</text>
</comment>
<dbReference type="Gene3D" id="3.40.50.300">
    <property type="entry name" value="P-loop containing nucleotide triphosphate hydrolases"/>
    <property type="match status" value="1"/>
</dbReference>
<accession>A0A212R5K1</accession>
<dbReference type="SUPFAM" id="SSF52540">
    <property type="entry name" value="P-loop containing nucleoside triphosphate hydrolases"/>
    <property type="match status" value="1"/>
</dbReference>
<protein>
    <submittedName>
        <fullName evidence="6">ABC-2 type transport system ATP-binding protein</fullName>
    </submittedName>
</protein>
<dbReference type="Proteomes" id="UP000197025">
    <property type="component" value="Unassembled WGS sequence"/>
</dbReference>
<dbReference type="InterPro" id="IPR027417">
    <property type="entry name" value="P-loop_NTPase"/>
</dbReference>
<dbReference type="EMBL" id="FYEK01000031">
    <property type="protein sequence ID" value="SNB67393.1"/>
    <property type="molecule type" value="Genomic_DNA"/>
</dbReference>
<keyword evidence="7" id="KW-1185">Reference proteome</keyword>
<sequence>MIEAEGLTKIYGNQVVAIEDVTFRVERGQIVGFLGPNGAGKTTTMRILTGYMPPTRGRARIAGYDTVLQSLEARRHIGYLPETVPLYPEMSVRAYLGFMAEIRGIPNRKAAVERAMALTGLEDRADALIGKLSKGYRQRVGLAQAILHNPDVLILDEPTIGLDPRQVREVRELIQELGKTHTILLSTHILAEVQQICDRVLIIHRGRIRADMTLGEALRSRRPDRIFLRVDGADAQVPEALHGLPVVHRVERLERGVYEIQVAPEAREDPSPVLAEAIVRRGWRLLELRPVGLTLEDLFLQVTAQD</sequence>
<dbReference type="AlphaFoldDB" id="A0A212R5K1"/>
<keyword evidence="3" id="KW-0547">Nucleotide-binding</keyword>